<dbReference type="InterPro" id="IPR016039">
    <property type="entry name" value="Thiolase-like"/>
</dbReference>
<keyword evidence="3" id="KW-1185">Reference proteome</keyword>
<accession>A0A2M8H630</accession>
<evidence type="ECO:0000259" key="1">
    <source>
        <dbReference type="Pfam" id="PF13723"/>
    </source>
</evidence>
<dbReference type="Pfam" id="PF13723">
    <property type="entry name" value="Ketoacyl-synt_2"/>
    <property type="match status" value="1"/>
</dbReference>
<dbReference type="OrthoDB" id="9798676at2"/>
<protein>
    <submittedName>
        <fullName evidence="2">Beta-ketoacyl synthase</fullName>
    </submittedName>
</protein>
<dbReference type="GO" id="GO:0016746">
    <property type="term" value="F:acyltransferase activity"/>
    <property type="evidence" value="ECO:0007669"/>
    <property type="project" value="InterPro"/>
</dbReference>
<name>A0A2M8H630_9GAMM</name>
<dbReference type="Proteomes" id="UP000232060">
    <property type="component" value="Unassembled WGS sequence"/>
</dbReference>
<reference evidence="2 3" key="1">
    <citation type="submission" date="2017-11" db="EMBL/GenBank/DDBJ databases">
        <title>Draft genome sequence of environmental isolate Aeromonas lusitania sp. nov. MDC 2473.</title>
        <authorList>
            <person name="Colston S.M."/>
            <person name="Navarro A."/>
            <person name="Martinez-Murcia A.J."/>
            <person name="Graf J."/>
        </authorList>
    </citation>
    <scope>NUCLEOTIDE SEQUENCE [LARGE SCALE GENOMIC DNA]</scope>
    <source>
        <strain evidence="2 3">MDC 2473</strain>
    </source>
</reference>
<evidence type="ECO:0000313" key="2">
    <source>
        <dbReference type="EMBL" id="PJC91999.1"/>
    </source>
</evidence>
<sequence length="240" mass="26044">MLSFSLLDTQALSPGLEQVSQWQLWANAVQWPEAAQPLPATPLIPMMMARRLSAGARLAVQLGLEMLARHPIDNAIFVSRHGELARSMTLLQGLAAGKPLSPTDFSMSVHNTAAGLCSIQGKAALPISSLAAGEGSLMAGVTEAVANLHAGYKRVLLVAFEGEIPAFHHPWLSATPPYALALVLGNEMIVQGERWHCEGQGVLSHSPELPQPLAFWRAHLLRQSTCLLGDGRQEWSWRRR</sequence>
<dbReference type="EMBL" id="PGCP01000033">
    <property type="protein sequence ID" value="PJC91999.1"/>
    <property type="molecule type" value="Genomic_DNA"/>
</dbReference>
<dbReference type="InterPro" id="IPR014030">
    <property type="entry name" value="Ketoacyl_synth_N"/>
</dbReference>
<gene>
    <name evidence="2" type="ORF">CUC44_16930</name>
</gene>
<comment type="caution">
    <text evidence="2">The sequence shown here is derived from an EMBL/GenBank/DDBJ whole genome shotgun (WGS) entry which is preliminary data.</text>
</comment>
<organism evidence="2 3">
    <name type="scientific">Aeromonas lusitana</name>
    <dbReference type="NCBI Taxonomy" id="931529"/>
    <lineage>
        <taxon>Bacteria</taxon>
        <taxon>Pseudomonadati</taxon>
        <taxon>Pseudomonadota</taxon>
        <taxon>Gammaproteobacteria</taxon>
        <taxon>Aeromonadales</taxon>
        <taxon>Aeromonadaceae</taxon>
        <taxon>Aeromonas</taxon>
    </lineage>
</organism>
<evidence type="ECO:0000313" key="3">
    <source>
        <dbReference type="Proteomes" id="UP000232060"/>
    </source>
</evidence>
<dbReference type="RefSeq" id="WP_100861046.1">
    <property type="nucleotide sequence ID" value="NZ_PGCP01000033.1"/>
</dbReference>
<proteinExistence type="predicted"/>
<dbReference type="SUPFAM" id="SSF53901">
    <property type="entry name" value="Thiolase-like"/>
    <property type="match status" value="1"/>
</dbReference>
<dbReference type="AlphaFoldDB" id="A0A2M8H630"/>
<feature type="domain" description="Beta-ketoacyl synthase-like N-terminal" evidence="1">
    <location>
        <begin position="22"/>
        <end position="237"/>
    </location>
</feature>